<evidence type="ECO:0000256" key="1">
    <source>
        <dbReference type="SAM" id="SignalP"/>
    </source>
</evidence>
<sequence length="150" mass="17314">MNMLERAFSPRILLLLDLLTTSSKPQQRFRAGHGELRERPLFWCIKNSHFPNMESYLNPVYSDENQDAAFYTSQHYEESLPHDLFEESAQPWVAIVHASESHHLNDDGPSQSVFPPQANDQVAQLMRLIPQLDQSQIHDLMTALKRKTVS</sequence>
<comment type="caution">
    <text evidence="2">The sequence shown here is derived from an EMBL/GenBank/DDBJ whole genome shotgun (WGS) entry which is preliminary data.</text>
</comment>
<feature type="chain" id="PRO_5032659622" evidence="1">
    <location>
        <begin position="24"/>
        <end position="150"/>
    </location>
</feature>
<protein>
    <submittedName>
        <fullName evidence="2">Uncharacterized protein</fullName>
    </submittedName>
</protein>
<evidence type="ECO:0000313" key="3">
    <source>
        <dbReference type="Proteomes" id="UP000652761"/>
    </source>
</evidence>
<organism evidence="2 3">
    <name type="scientific">Colocasia esculenta</name>
    <name type="common">Wild taro</name>
    <name type="synonym">Arum esculentum</name>
    <dbReference type="NCBI Taxonomy" id="4460"/>
    <lineage>
        <taxon>Eukaryota</taxon>
        <taxon>Viridiplantae</taxon>
        <taxon>Streptophyta</taxon>
        <taxon>Embryophyta</taxon>
        <taxon>Tracheophyta</taxon>
        <taxon>Spermatophyta</taxon>
        <taxon>Magnoliopsida</taxon>
        <taxon>Liliopsida</taxon>
        <taxon>Araceae</taxon>
        <taxon>Aroideae</taxon>
        <taxon>Colocasieae</taxon>
        <taxon>Colocasia</taxon>
    </lineage>
</organism>
<name>A0A843VZU8_COLES</name>
<keyword evidence="3" id="KW-1185">Reference proteome</keyword>
<evidence type="ECO:0000313" key="2">
    <source>
        <dbReference type="EMBL" id="MQL96609.1"/>
    </source>
</evidence>
<feature type="signal peptide" evidence="1">
    <location>
        <begin position="1"/>
        <end position="23"/>
    </location>
</feature>
<accession>A0A843VZU8</accession>
<reference evidence="2" key="1">
    <citation type="submission" date="2017-07" db="EMBL/GenBank/DDBJ databases">
        <title>Taro Niue Genome Assembly and Annotation.</title>
        <authorList>
            <person name="Atibalentja N."/>
            <person name="Keating K."/>
            <person name="Fields C.J."/>
        </authorList>
    </citation>
    <scope>NUCLEOTIDE SEQUENCE</scope>
    <source>
        <strain evidence="2">Niue_2</strain>
        <tissue evidence="2">Leaf</tissue>
    </source>
</reference>
<dbReference type="EMBL" id="NMUH01001936">
    <property type="protein sequence ID" value="MQL96609.1"/>
    <property type="molecule type" value="Genomic_DNA"/>
</dbReference>
<keyword evidence="1" id="KW-0732">Signal</keyword>
<dbReference type="Proteomes" id="UP000652761">
    <property type="component" value="Unassembled WGS sequence"/>
</dbReference>
<dbReference type="AlphaFoldDB" id="A0A843VZU8"/>
<gene>
    <name evidence="2" type="ORF">Taro_029288</name>
</gene>
<proteinExistence type="predicted"/>